<evidence type="ECO:0000313" key="2">
    <source>
        <dbReference type="EMBL" id="PNW15514.1"/>
    </source>
</evidence>
<evidence type="ECO:0008006" key="5">
    <source>
        <dbReference type="Google" id="ProtNLM"/>
    </source>
</evidence>
<organism evidence="2 3">
    <name type="scientific">Chryseobacterium lactis</name>
    <dbReference type="NCBI Taxonomy" id="1241981"/>
    <lineage>
        <taxon>Bacteria</taxon>
        <taxon>Pseudomonadati</taxon>
        <taxon>Bacteroidota</taxon>
        <taxon>Flavobacteriia</taxon>
        <taxon>Flavobacteriales</taxon>
        <taxon>Weeksellaceae</taxon>
        <taxon>Chryseobacterium group</taxon>
        <taxon>Chryseobacterium</taxon>
    </lineage>
</organism>
<evidence type="ECO:0000313" key="3">
    <source>
        <dbReference type="Proteomes" id="UP000236262"/>
    </source>
</evidence>
<evidence type="ECO:0000313" key="1">
    <source>
        <dbReference type="EMBL" id="AZA81665.1"/>
    </source>
</evidence>
<dbReference type="NCBIfam" id="NF038158">
    <property type="entry name" value="lant_leader_L1b"/>
    <property type="match status" value="1"/>
</dbReference>
<sequence>MRKKKIIKLEINKEDILNLSQDESQKILGGAGTVITVDLSQCPGNVCNDTEGCNTTECTEEDCTYGGCTMNETDDIACITDVTRDCDRTFDFTCERT</sequence>
<dbReference type="Proteomes" id="UP000279972">
    <property type="component" value="Chromosome"/>
</dbReference>
<dbReference type="Proteomes" id="UP000236262">
    <property type="component" value="Unassembled WGS sequence"/>
</dbReference>
<reference evidence="1 4" key="2">
    <citation type="submission" date="2018-11" db="EMBL/GenBank/DDBJ databases">
        <title>Proposal to divide the Flavobacteriaceae and reorganize its genera based on Amino Acid Identity values calculated from whole genome sequences.</title>
        <authorList>
            <person name="Nicholson A.C."/>
            <person name="Gulvik C.A."/>
            <person name="Whitney A.M."/>
            <person name="Humrighouse B.W."/>
            <person name="Bell M."/>
            <person name="Holmes B."/>
            <person name="Steigerwalt A.G."/>
            <person name="Villarma A."/>
            <person name="Sheth M."/>
            <person name="Batra D."/>
            <person name="Pryor J."/>
            <person name="Bernardet J.-F."/>
            <person name="Hugo C."/>
            <person name="Kampfer P."/>
            <person name="Newman J."/>
            <person name="McQuiston J.R."/>
        </authorList>
    </citation>
    <scope>NUCLEOTIDE SEQUENCE [LARGE SCALE GENOMIC DNA]</scope>
    <source>
        <strain evidence="1 4">KC_1864</strain>
    </source>
</reference>
<dbReference type="EMBL" id="CP033924">
    <property type="protein sequence ID" value="AZA81665.1"/>
    <property type="molecule type" value="Genomic_DNA"/>
</dbReference>
<reference evidence="2 3" key="1">
    <citation type="submission" date="2018-01" db="EMBL/GenBank/DDBJ databases">
        <title>Draft genome sequences of Chryseobacterium lactis NCTC11390, Chryseobacterium oncorhynchi 701B-08, and Chryseobacterium viscerum 687B-08.</title>
        <authorList>
            <person name="Jeong J.-J."/>
            <person name="Lee Y.J."/>
            <person name="Park B."/>
            <person name="Choi I.-G."/>
            <person name="Kim K.D."/>
        </authorList>
    </citation>
    <scope>NUCLEOTIDE SEQUENCE [LARGE SCALE GENOMIC DNA]</scope>
    <source>
        <strain evidence="2 3">NCTC11390</strain>
    </source>
</reference>
<dbReference type="AlphaFoldDB" id="A0A3G6RS42"/>
<keyword evidence="4" id="KW-1185">Reference proteome</keyword>
<accession>A0A3G6RS42</accession>
<dbReference type="RefSeq" id="WP_103289014.1">
    <property type="nucleotide sequence ID" value="NZ_CP033924.1"/>
</dbReference>
<dbReference type="EMBL" id="PPEH01000001">
    <property type="protein sequence ID" value="PNW15514.1"/>
    <property type="molecule type" value="Genomic_DNA"/>
</dbReference>
<gene>
    <name evidence="2" type="ORF">C1637_03570</name>
    <name evidence="1" type="ORF">EG342_06965</name>
</gene>
<proteinExistence type="predicted"/>
<evidence type="ECO:0000313" key="4">
    <source>
        <dbReference type="Proteomes" id="UP000279972"/>
    </source>
</evidence>
<protein>
    <recommendedName>
        <fullName evidence="5">Bacteriocin</fullName>
    </recommendedName>
</protein>
<name>A0A3G6RS42_CHRLC</name>
<dbReference type="KEGG" id="clac:EG342_06965"/>